<sequence length="88" mass="9138">MLFRAIDIQFVQRAPLLPLGSGRLASAALETTGAPRCAGWAEVGVSSGCTKGFERLKLPSGPDHLSTQSGLGVSQHKGCTLTLPTDVC</sequence>
<dbReference type="EMBL" id="JAURVH010001534">
    <property type="protein sequence ID" value="KAK5895973.1"/>
    <property type="molecule type" value="Genomic_DNA"/>
</dbReference>
<organism evidence="2 3">
    <name type="scientific">Champsocephalus gunnari</name>
    <name type="common">Mackerel icefish</name>
    <dbReference type="NCBI Taxonomy" id="52237"/>
    <lineage>
        <taxon>Eukaryota</taxon>
        <taxon>Metazoa</taxon>
        <taxon>Chordata</taxon>
        <taxon>Craniata</taxon>
        <taxon>Vertebrata</taxon>
        <taxon>Euteleostomi</taxon>
        <taxon>Actinopterygii</taxon>
        <taxon>Neopterygii</taxon>
        <taxon>Teleostei</taxon>
        <taxon>Neoteleostei</taxon>
        <taxon>Acanthomorphata</taxon>
        <taxon>Eupercaria</taxon>
        <taxon>Perciformes</taxon>
        <taxon>Notothenioidei</taxon>
        <taxon>Channichthyidae</taxon>
        <taxon>Champsocephalus</taxon>
    </lineage>
</organism>
<dbReference type="AlphaFoldDB" id="A0AAN8GYU2"/>
<comment type="caution">
    <text evidence="2">The sequence shown here is derived from an EMBL/GenBank/DDBJ whole genome shotgun (WGS) entry which is preliminary data.</text>
</comment>
<name>A0AAN8GYU2_CHAGU</name>
<accession>A0AAN8GYU2</accession>
<feature type="region of interest" description="Disordered" evidence="1">
    <location>
        <begin position="67"/>
        <end position="88"/>
    </location>
</feature>
<gene>
    <name evidence="2" type="ORF">CgunFtcFv8_009624</name>
</gene>
<dbReference type="Proteomes" id="UP001331515">
    <property type="component" value="Unassembled WGS sequence"/>
</dbReference>
<proteinExistence type="predicted"/>
<evidence type="ECO:0000313" key="2">
    <source>
        <dbReference type="EMBL" id="KAK5895973.1"/>
    </source>
</evidence>
<evidence type="ECO:0000313" key="3">
    <source>
        <dbReference type="Proteomes" id="UP001331515"/>
    </source>
</evidence>
<keyword evidence="3" id="KW-1185">Reference proteome</keyword>
<protein>
    <submittedName>
        <fullName evidence="2">Uncharacterized protein</fullName>
    </submittedName>
</protein>
<reference evidence="2 3" key="1">
    <citation type="journal article" date="2023" name="Mol. Biol. Evol.">
        <title>Genomics of Secondarily Temperate Adaptation in the Only Non-Antarctic Icefish.</title>
        <authorList>
            <person name="Rivera-Colon A.G."/>
            <person name="Rayamajhi N."/>
            <person name="Minhas B.F."/>
            <person name="Madrigal G."/>
            <person name="Bilyk K.T."/>
            <person name="Yoon V."/>
            <person name="Hune M."/>
            <person name="Gregory S."/>
            <person name="Cheng C.H.C."/>
            <person name="Catchen J.M."/>
        </authorList>
    </citation>
    <scope>NUCLEOTIDE SEQUENCE [LARGE SCALE GENOMIC DNA]</scope>
    <source>
        <tissue evidence="2">White muscle</tissue>
    </source>
</reference>
<evidence type="ECO:0000256" key="1">
    <source>
        <dbReference type="SAM" id="MobiDB-lite"/>
    </source>
</evidence>